<proteinExistence type="predicted"/>
<accession>A0A239Z573</accession>
<evidence type="ECO:0000313" key="3">
    <source>
        <dbReference type="Proteomes" id="UP000215374"/>
    </source>
</evidence>
<feature type="domain" description="Putative zinc-finger" evidence="1">
    <location>
        <begin position="15"/>
        <end position="43"/>
    </location>
</feature>
<dbReference type="AlphaFoldDB" id="A0A239Z573"/>
<sequence>MVHKRFSSTEHLSPEAIAAYTDGELGETAMRRARLHLLQCVECWAEVLTQRRTAQRVRCCNDEELHAPQSLVERLTQLRHEDLAAHDAPAAPGGVLDKMEMMFRTLQRRGEKE</sequence>
<name>A0A239Z573_9CORY</name>
<dbReference type="EMBL" id="LT906467">
    <property type="protein sequence ID" value="SNV66043.1"/>
    <property type="molecule type" value="Genomic_DNA"/>
</dbReference>
<reference evidence="2 3" key="1">
    <citation type="submission" date="2017-06" db="EMBL/GenBank/DDBJ databases">
        <authorList>
            <consortium name="Pathogen Informatics"/>
        </authorList>
    </citation>
    <scope>NUCLEOTIDE SEQUENCE [LARGE SCALE GENOMIC DNA]</scope>
    <source>
        <strain evidence="2 3">NCTC13015</strain>
    </source>
</reference>
<organism evidence="2 3">
    <name type="scientific">Corynebacterium imitans</name>
    <dbReference type="NCBI Taxonomy" id="156978"/>
    <lineage>
        <taxon>Bacteria</taxon>
        <taxon>Bacillati</taxon>
        <taxon>Actinomycetota</taxon>
        <taxon>Actinomycetes</taxon>
        <taxon>Mycobacteriales</taxon>
        <taxon>Corynebacteriaceae</taxon>
        <taxon>Corynebacterium</taxon>
    </lineage>
</organism>
<dbReference type="InterPro" id="IPR027383">
    <property type="entry name" value="Znf_put"/>
</dbReference>
<dbReference type="Pfam" id="PF13490">
    <property type="entry name" value="zf-HC2"/>
    <property type="match status" value="1"/>
</dbReference>
<gene>
    <name evidence="2" type="primary">cseE</name>
    <name evidence="2" type="ORF">SAMEA4535761_00985</name>
</gene>
<dbReference type="Proteomes" id="UP000215374">
    <property type="component" value="Chromosome 1"/>
</dbReference>
<protein>
    <submittedName>
        <fullName evidence="2">Anti-sigma factor</fullName>
    </submittedName>
</protein>
<evidence type="ECO:0000259" key="1">
    <source>
        <dbReference type="Pfam" id="PF13490"/>
    </source>
</evidence>
<evidence type="ECO:0000313" key="2">
    <source>
        <dbReference type="EMBL" id="SNV66043.1"/>
    </source>
</evidence>